<keyword evidence="4" id="KW-1185">Reference proteome</keyword>
<evidence type="ECO:0000313" key="3">
    <source>
        <dbReference type="EMBL" id="CAG5112415.1"/>
    </source>
</evidence>
<feature type="region of interest" description="Disordered" evidence="2">
    <location>
        <begin position="192"/>
        <end position="227"/>
    </location>
</feature>
<organism evidence="3 4">
    <name type="scientific">Oikopleura dioica</name>
    <name type="common">Tunicate</name>
    <dbReference type="NCBI Taxonomy" id="34765"/>
    <lineage>
        <taxon>Eukaryota</taxon>
        <taxon>Metazoa</taxon>
        <taxon>Chordata</taxon>
        <taxon>Tunicata</taxon>
        <taxon>Appendicularia</taxon>
        <taxon>Copelata</taxon>
        <taxon>Oikopleuridae</taxon>
        <taxon>Oikopleura</taxon>
    </lineage>
</organism>
<dbReference type="Pfam" id="PF00167">
    <property type="entry name" value="FGF"/>
    <property type="match status" value="1"/>
</dbReference>
<protein>
    <submittedName>
        <fullName evidence="3">Oidioi.mRNA.OKI2018_I69.chr2.g6632.t1.cds</fullName>
    </submittedName>
</protein>
<feature type="region of interest" description="Disordered" evidence="2">
    <location>
        <begin position="1"/>
        <end position="47"/>
    </location>
</feature>
<proteinExistence type="inferred from homology"/>
<dbReference type="EMBL" id="OU015567">
    <property type="protein sequence ID" value="CAG5112415.1"/>
    <property type="molecule type" value="Genomic_DNA"/>
</dbReference>
<evidence type="ECO:0000256" key="2">
    <source>
        <dbReference type="SAM" id="MobiDB-lite"/>
    </source>
</evidence>
<name>A0ABN7T3N1_OIKDI</name>
<dbReference type="PRINTS" id="PR00262">
    <property type="entry name" value="IL1HBGF"/>
</dbReference>
<gene>
    <name evidence="3" type="ORF">OKIOD_LOCUS15397</name>
</gene>
<dbReference type="Proteomes" id="UP001158576">
    <property type="component" value="Chromosome 2"/>
</dbReference>
<dbReference type="SUPFAM" id="SSF50353">
    <property type="entry name" value="Cytokine"/>
    <property type="match status" value="1"/>
</dbReference>
<evidence type="ECO:0000256" key="1">
    <source>
        <dbReference type="ARBA" id="ARBA00007936"/>
    </source>
</evidence>
<dbReference type="Gene3D" id="2.80.10.50">
    <property type="match status" value="1"/>
</dbReference>
<dbReference type="PANTHER" id="PTHR11486">
    <property type="entry name" value="FIBROBLAST GROWTH FACTOR"/>
    <property type="match status" value="1"/>
</dbReference>
<sequence length="227" mass="25622">MVLKKKVIGSWRRPTNESQSRANADGKKSPGHKSHTKIHLGHQKSKEPQIKAVKTRLQCRSGLNLAMKLTDEEQPKLQVCGVKSDGPETIFYLIPVGLRQVAIQQVETQCYVGMNASGKLFPAETYTNECKFKENVYENYWCIYSSVQYKTVNPDKQRPWHIGINDSGRSVRGSKAKKDKEVSHFLPQPIEVHMMREPSQAEPLLGPSRSSSEIQHSSTEFNGSKNV</sequence>
<accession>A0ABN7T3N1</accession>
<reference evidence="3 4" key="1">
    <citation type="submission" date="2021-04" db="EMBL/GenBank/DDBJ databases">
        <authorList>
            <person name="Bliznina A."/>
        </authorList>
    </citation>
    <scope>NUCLEOTIDE SEQUENCE [LARGE SCALE GENOMIC DNA]</scope>
</reference>
<feature type="compositionally biased region" description="Basic residues" evidence="2">
    <location>
        <begin position="29"/>
        <end position="43"/>
    </location>
</feature>
<dbReference type="SMART" id="SM00442">
    <property type="entry name" value="FGF"/>
    <property type="match status" value="1"/>
</dbReference>
<dbReference type="InterPro" id="IPR002209">
    <property type="entry name" value="Fibroblast_GF_fam"/>
</dbReference>
<evidence type="ECO:0000313" key="4">
    <source>
        <dbReference type="Proteomes" id="UP001158576"/>
    </source>
</evidence>
<dbReference type="InterPro" id="IPR008996">
    <property type="entry name" value="IL1/FGF"/>
</dbReference>
<comment type="similarity">
    <text evidence="1">Belongs to the heparin-binding growth factors family.</text>
</comment>
<feature type="compositionally biased region" description="Polar residues" evidence="2">
    <location>
        <begin position="208"/>
        <end position="227"/>
    </location>
</feature>